<keyword evidence="3" id="KW-1185">Reference proteome</keyword>
<dbReference type="InterPro" id="IPR029479">
    <property type="entry name" value="Nitroreductase"/>
</dbReference>
<dbReference type="Proteomes" id="UP000250006">
    <property type="component" value="Unassembled WGS sequence"/>
</dbReference>
<comment type="caution">
    <text evidence="2">The sequence shown here is derived from an EMBL/GenBank/DDBJ whole genome shotgun (WGS) entry which is preliminary data.</text>
</comment>
<dbReference type="CDD" id="cd02142">
    <property type="entry name" value="McbC_SagB-like_oxidoreductase"/>
    <property type="match status" value="1"/>
</dbReference>
<dbReference type="InterPro" id="IPR052544">
    <property type="entry name" value="Bacteriocin_Proc_Enz"/>
</dbReference>
<dbReference type="PANTHER" id="PTHR43745">
    <property type="entry name" value="NITROREDUCTASE MJ1384-RELATED"/>
    <property type="match status" value="1"/>
</dbReference>
<evidence type="ECO:0000313" key="2">
    <source>
        <dbReference type="EMBL" id="SPT52788.1"/>
    </source>
</evidence>
<accession>A0ABY1VL18</accession>
<reference evidence="2 3" key="1">
    <citation type="submission" date="2018-06" db="EMBL/GenBank/DDBJ databases">
        <authorList>
            <consortium name="Pathogen Informatics"/>
            <person name="Doyle S."/>
        </authorList>
    </citation>
    <scope>NUCLEOTIDE SEQUENCE [LARGE SCALE GENOMIC DNA]</scope>
    <source>
        <strain evidence="2 3">NCTC11535</strain>
    </source>
</reference>
<protein>
    <submittedName>
        <fullName evidence="2">SagB-type dehydrogenase domain</fullName>
    </submittedName>
</protein>
<organism evidence="2 3">
    <name type="scientific">Actinomyces bovis</name>
    <dbReference type="NCBI Taxonomy" id="1658"/>
    <lineage>
        <taxon>Bacteria</taxon>
        <taxon>Bacillati</taxon>
        <taxon>Actinomycetota</taxon>
        <taxon>Actinomycetes</taxon>
        <taxon>Actinomycetales</taxon>
        <taxon>Actinomycetaceae</taxon>
        <taxon>Actinomyces</taxon>
    </lineage>
</organism>
<dbReference type="SUPFAM" id="SSF55469">
    <property type="entry name" value="FMN-dependent nitroreductase-like"/>
    <property type="match status" value="1"/>
</dbReference>
<dbReference type="Pfam" id="PF00881">
    <property type="entry name" value="Nitroreductase"/>
    <property type="match status" value="1"/>
</dbReference>
<name>A0ABY1VL18_9ACTO</name>
<feature type="domain" description="Nitroreductase" evidence="1">
    <location>
        <begin position="126"/>
        <end position="269"/>
    </location>
</feature>
<dbReference type="EMBL" id="UAPQ01000001">
    <property type="protein sequence ID" value="SPT52788.1"/>
    <property type="molecule type" value="Genomic_DNA"/>
</dbReference>
<sequence length="284" mass="30810">MHTPNITDVIFGASELPLLDPAEDFIEASKLHRHLGPMEVPGIYMLESSPWLVEGTSRAGKQFRHLPSFQLPDPGAYRDSITLGDALASRRTPIGEFASGTPATDVELSWWCWAADGYVRHVSAFHTGHTAPSGGALRPRDLYVSLRDGIGPSAGLYYYEPQSHTLFQVGTATPTELGSATPEEKLFKNVDAVFIISAFPLRSRFKYGIRATRFALMEAGHVAQNLLLGVLATGHVALPMGGFFDDELADLLGLDGVHEFPVYALLVGRPEDVVALHDAKGEVS</sequence>
<gene>
    <name evidence="2" type="ORF">NCTC11535_00442</name>
</gene>
<dbReference type="InterPro" id="IPR000415">
    <property type="entry name" value="Nitroreductase-like"/>
</dbReference>
<dbReference type="InterPro" id="IPR020051">
    <property type="entry name" value="SagB-type_dehydrogenase"/>
</dbReference>
<dbReference type="Gene3D" id="3.40.109.10">
    <property type="entry name" value="NADH Oxidase"/>
    <property type="match status" value="1"/>
</dbReference>
<dbReference type="NCBIfam" id="TIGR03605">
    <property type="entry name" value="antibiot_sagB"/>
    <property type="match status" value="1"/>
</dbReference>
<evidence type="ECO:0000259" key="1">
    <source>
        <dbReference type="Pfam" id="PF00881"/>
    </source>
</evidence>
<proteinExistence type="predicted"/>
<dbReference type="PANTHER" id="PTHR43745:SF2">
    <property type="entry name" value="NITROREDUCTASE MJ1384-RELATED"/>
    <property type="match status" value="1"/>
</dbReference>
<evidence type="ECO:0000313" key="3">
    <source>
        <dbReference type="Proteomes" id="UP000250006"/>
    </source>
</evidence>